<dbReference type="Proteomes" id="UP000214365">
    <property type="component" value="Unassembled WGS sequence"/>
</dbReference>
<sequence>MNLPPSFNVLMMCSVLILTESINAYDQVYGPIRFYAWDQPHCKGNCTVVNFDDAPLYYMPRNVSNSFVAHSFRLDGRGLAGKEQLDLSVALNESYSTGLDRSTAESSYCTHFLRSYTGLNGSMDCHDVPPFTCQRLWINRGLPDVSLLPSDRSTMVTDFTCQTIPLLPNSAWPTGFSSSKLTASTSRSTPALPSTIATNTSPTASSSDLSTMTTTYLAPTVTGHVLVVVSPKTTYTTTYF</sequence>
<evidence type="ECO:0000256" key="1">
    <source>
        <dbReference type="SAM" id="MobiDB-lite"/>
    </source>
</evidence>
<dbReference type="GeneID" id="31009202"/>
<evidence type="ECO:0000313" key="4">
    <source>
        <dbReference type="Proteomes" id="UP000214365"/>
    </source>
</evidence>
<proteinExistence type="predicted"/>
<reference evidence="3 4" key="1">
    <citation type="submission" date="2015-06" db="EMBL/GenBank/DDBJ databases">
        <title>Talaromyces atroroseus IBT 11181 draft genome.</title>
        <authorList>
            <person name="Rasmussen K.B."/>
            <person name="Rasmussen S."/>
            <person name="Petersen B."/>
            <person name="Sicheritz-Ponten T."/>
            <person name="Mortensen U.H."/>
            <person name="Thrane U."/>
        </authorList>
    </citation>
    <scope>NUCLEOTIDE SEQUENCE [LARGE SCALE GENOMIC DNA]</scope>
    <source>
        <strain evidence="3 4">IBT 11181</strain>
    </source>
</reference>
<dbReference type="STRING" id="1441469.A0A225AEI7"/>
<name>A0A225AEI7_TALAT</name>
<feature type="region of interest" description="Disordered" evidence="1">
    <location>
        <begin position="183"/>
        <end position="206"/>
    </location>
</feature>
<dbReference type="EMBL" id="LFMY01000023">
    <property type="protein sequence ID" value="OKL55278.1"/>
    <property type="molecule type" value="Genomic_DNA"/>
</dbReference>
<feature type="chain" id="PRO_5012510923" evidence="2">
    <location>
        <begin position="25"/>
        <end position="240"/>
    </location>
</feature>
<comment type="caution">
    <text evidence="3">The sequence shown here is derived from an EMBL/GenBank/DDBJ whole genome shotgun (WGS) entry which is preliminary data.</text>
</comment>
<keyword evidence="4" id="KW-1185">Reference proteome</keyword>
<feature type="signal peptide" evidence="2">
    <location>
        <begin position="1"/>
        <end position="24"/>
    </location>
</feature>
<organism evidence="3 4">
    <name type="scientific">Talaromyces atroroseus</name>
    <dbReference type="NCBI Taxonomy" id="1441469"/>
    <lineage>
        <taxon>Eukaryota</taxon>
        <taxon>Fungi</taxon>
        <taxon>Dikarya</taxon>
        <taxon>Ascomycota</taxon>
        <taxon>Pezizomycotina</taxon>
        <taxon>Eurotiomycetes</taxon>
        <taxon>Eurotiomycetidae</taxon>
        <taxon>Eurotiales</taxon>
        <taxon>Trichocomaceae</taxon>
        <taxon>Talaromyces</taxon>
        <taxon>Talaromyces sect. Trachyspermi</taxon>
    </lineage>
</organism>
<feature type="compositionally biased region" description="Polar residues" evidence="1">
    <location>
        <begin position="191"/>
        <end position="206"/>
    </location>
</feature>
<evidence type="ECO:0000313" key="3">
    <source>
        <dbReference type="EMBL" id="OKL55278.1"/>
    </source>
</evidence>
<dbReference type="RefSeq" id="XP_020115399.1">
    <property type="nucleotide sequence ID" value="XM_020265372.1"/>
</dbReference>
<accession>A0A225AEI7</accession>
<protein>
    <submittedName>
        <fullName evidence="3">Uncharacterized protein</fullName>
    </submittedName>
</protein>
<dbReference type="AlphaFoldDB" id="A0A225AEI7"/>
<evidence type="ECO:0000256" key="2">
    <source>
        <dbReference type="SAM" id="SignalP"/>
    </source>
</evidence>
<dbReference type="OrthoDB" id="4359517at2759"/>
<gene>
    <name evidence="3" type="ORF">UA08_09446</name>
</gene>
<keyword evidence="2" id="KW-0732">Signal</keyword>